<dbReference type="AlphaFoldDB" id="A0A9D2J8D5"/>
<dbReference type="InterPro" id="IPR050245">
    <property type="entry name" value="PrsA_foldase"/>
</dbReference>
<organism evidence="3 4">
    <name type="scientific">Candidatus Anaerobutyricum stercoris</name>
    <dbReference type="NCBI Taxonomy" id="2838457"/>
    <lineage>
        <taxon>Bacteria</taxon>
        <taxon>Bacillati</taxon>
        <taxon>Bacillota</taxon>
        <taxon>Clostridia</taxon>
        <taxon>Lachnospirales</taxon>
        <taxon>Lachnospiraceae</taxon>
        <taxon>Anaerobutyricum</taxon>
    </lineage>
</organism>
<dbReference type="SUPFAM" id="SSF109998">
    <property type="entry name" value="Triger factor/SurA peptide-binding domain-like"/>
    <property type="match status" value="1"/>
</dbReference>
<evidence type="ECO:0000256" key="1">
    <source>
        <dbReference type="PROSITE-ProRule" id="PRU00278"/>
    </source>
</evidence>
<dbReference type="Gene3D" id="3.10.50.40">
    <property type="match status" value="1"/>
</dbReference>
<dbReference type="EMBL" id="DXBR01000098">
    <property type="protein sequence ID" value="HIZ40371.1"/>
    <property type="molecule type" value="Genomic_DNA"/>
</dbReference>
<accession>A0A9D2J8D5</accession>
<dbReference type="GO" id="GO:0003755">
    <property type="term" value="F:peptidyl-prolyl cis-trans isomerase activity"/>
    <property type="evidence" value="ECO:0007669"/>
    <property type="project" value="UniProtKB-KW"/>
</dbReference>
<dbReference type="Pfam" id="PF00639">
    <property type="entry name" value="Rotamase"/>
    <property type="match status" value="1"/>
</dbReference>
<reference evidence="3" key="1">
    <citation type="journal article" date="2021" name="PeerJ">
        <title>Extensive microbial diversity within the chicken gut microbiome revealed by metagenomics and culture.</title>
        <authorList>
            <person name="Gilroy R."/>
            <person name="Ravi A."/>
            <person name="Getino M."/>
            <person name="Pursley I."/>
            <person name="Horton D.L."/>
            <person name="Alikhan N.F."/>
            <person name="Baker D."/>
            <person name="Gharbi K."/>
            <person name="Hall N."/>
            <person name="Watson M."/>
            <person name="Adriaenssens E.M."/>
            <person name="Foster-Nyarko E."/>
            <person name="Jarju S."/>
            <person name="Secka A."/>
            <person name="Antonio M."/>
            <person name="Oren A."/>
            <person name="Chaudhuri R.R."/>
            <person name="La Ragione R."/>
            <person name="Hildebrand F."/>
            <person name="Pallen M.J."/>
        </authorList>
    </citation>
    <scope>NUCLEOTIDE SEQUENCE</scope>
    <source>
        <strain evidence="3">CHK179-28034</strain>
    </source>
</reference>
<dbReference type="PROSITE" id="PS50198">
    <property type="entry name" value="PPIC_PPIASE_2"/>
    <property type="match status" value="1"/>
</dbReference>
<dbReference type="SUPFAM" id="SSF54534">
    <property type="entry name" value="FKBP-like"/>
    <property type="match status" value="1"/>
</dbReference>
<dbReference type="InterPro" id="IPR027304">
    <property type="entry name" value="Trigger_fact/SurA_dom_sf"/>
</dbReference>
<evidence type="ECO:0000313" key="4">
    <source>
        <dbReference type="Proteomes" id="UP000824049"/>
    </source>
</evidence>
<dbReference type="InterPro" id="IPR000297">
    <property type="entry name" value="PPIase_PpiC"/>
</dbReference>
<dbReference type="Proteomes" id="UP000824049">
    <property type="component" value="Unassembled WGS sequence"/>
</dbReference>
<dbReference type="EC" id="5.2.1.8" evidence="3"/>
<dbReference type="PANTHER" id="PTHR47245:SF2">
    <property type="entry name" value="PEPTIDYL-PROLYL CIS-TRANS ISOMERASE HP_0175-RELATED"/>
    <property type="match status" value="1"/>
</dbReference>
<dbReference type="Gene3D" id="1.10.8.1040">
    <property type="match status" value="1"/>
</dbReference>
<proteinExistence type="predicted"/>
<protein>
    <submittedName>
        <fullName evidence="3">Peptidylprolyl isomerase</fullName>
        <ecNumber evidence="3">5.2.1.8</ecNumber>
    </submittedName>
</protein>
<gene>
    <name evidence="3" type="ORF">H9968_10720</name>
</gene>
<comment type="caution">
    <text evidence="3">The sequence shown here is derived from an EMBL/GenBank/DDBJ whole genome shotgun (WGS) entry which is preliminary data.</text>
</comment>
<evidence type="ECO:0000259" key="2">
    <source>
        <dbReference type="PROSITE" id="PS50198"/>
    </source>
</evidence>
<keyword evidence="1 3" id="KW-0413">Isomerase</keyword>
<dbReference type="PANTHER" id="PTHR47245">
    <property type="entry name" value="PEPTIDYLPROLYL ISOMERASE"/>
    <property type="match status" value="1"/>
</dbReference>
<name>A0A9D2J8D5_9FIRM</name>
<dbReference type="InterPro" id="IPR023058">
    <property type="entry name" value="PPIase_PpiC_CS"/>
</dbReference>
<dbReference type="PROSITE" id="PS01096">
    <property type="entry name" value="PPIC_PPIASE_1"/>
    <property type="match status" value="1"/>
</dbReference>
<dbReference type="InterPro" id="IPR046357">
    <property type="entry name" value="PPIase_dom_sf"/>
</dbReference>
<keyword evidence="1" id="KW-0697">Rotamase</keyword>
<evidence type="ECO:0000313" key="3">
    <source>
        <dbReference type="EMBL" id="HIZ40371.1"/>
    </source>
</evidence>
<reference evidence="3" key="2">
    <citation type="submission" date="2021-04" db="EMBL/GenBank/DDBJ databases">
        <authorList>
            <person name="Gilroy R."/>
        </authorList>
    </citation>
    <scope>NUCLEOTIDE SEQUENCE</scope>
    <source>
        <strain evidence="3">CHK179-28034</strain>
    </source>
</reference>
<sequence>MENKVIAVVAGREITEEEFAQFEARIPQEQQAYIKTPEGRKQALTQYANYFLFEKLGQEKEYDKSEEFLTMLDGVRRELLSQYALTQTVKDIRATEEECRAYYEEHKDAFKKGAQASAKHILTATEEDANKILAEIQNGEKTFEEAAKEYSTCPSAAKGGDLGTFGRGQMVKEFDEAVFTAEVGKLLGPVKTNFGYHLIRVDALTGEGVAAFEEVAPQITQQITAEKQNKVYMEVRQELIEKYGLEFK</sequence>
<feature type="domain" description="PpiC" evidence="2">
    <location>
        <begin position="113"/>
        <end position="203"/>
    </location>
</feature>